<comment type="caution">
    <text evidence="1">The sequence shown here is derived from an EMBL/GenBank/DDBJ whole genome shotgun (WGS) entry which is preliminary data.</text>
</comment>
<sequence length="101" mass="11584">MDRVLCSTTFLEAILRCFRALHDNCTRSLLSKAIIAGRYDLTRNENKDGCTFFACDVTWPDTCIVDEAVFRWCTCKEGNDWWAKSASRQARGPWVEKRQGG</sequence>
<evidence type="ECO:0000313" key="1">
    <source>
        <dbReference type="EMBL" id="KAJ1216082.1"/>
    </source>
</evidence>
<name>A0AAV7WPR9_PLEWA</name>
<gene>
    <name evidence="1" type="ORF">NDU88_003688</name>
</gene>
<dbReference type="AlphaFoldDB" id="A0AAV7WPR9"/>
<dbReference type="Proteomes" id="UP001066276">
    <property type="component" value="Chromosome 1_1"/>
</dbReference>
<protein>
    <submittedName>
        <fullName evidence="1">Uncharacterized protein</fullName>
    </submittedName>
</protein>
<keyword evidence="2" id="KW-1185">Reference proteome</keyword>
<accession>A0AAV7WPR9</accession>
<proteinExistence type="predicted"/>
<organism evidence="1 2">
    <name type="scientific">Pleurodeles waltl</name>
    <name type="common">Iberian ribbed newt</name>
    <dbReference type="NCBI Taxonomy" id="8319"/>
    <lineage>
        <taxon>Eukaryota</taxon>
        <taxon>Metazoa</taxon>
        <taxon>Chordata</taxon>
        <taxon>Craniata</taxon>
        <taxon>Vertebrata</taxon>
        <taxon>Euteleostomi</taxon>
        <taxon>Amphibia</taxon>
        <taxon>Batrachia</taxon>
        <taxon>Caudata</taxon>
        <taxon>Salamandroidea</taxon>
        <taxon>Salamandridae</taxon>
        <taxon>Pleurodelinae</taxon>
        <taxon>Pleurodeles</taxon>
    </lineage>
</organism>
<evidence type="ECO:0000313" key="2">
    <source>
        <dbReference type="Proteomes" id="UP001066276"/>
    </source>
</evidence>
<reference evidence="1" key="1">
    <citation type="journal article" date="2022" name="bioRxiv">
        <title>Sequencing and chromosome-scale assembly of the giantPleurodeles waltlgenome.</title>
        <authorList>
            <person name="Brown T."/>
            <person name="Elewa A."/>
            <person name="Iarovenko S."/>
            <person name="Subramanian E."/>
            <person name="Araus A.J."/>
            <person name="Petzold A."/>
            <person name="Susuki M."/>
            <person name="Suzuki K.-i.T."/>
            <person name="Hayashi T."/>
            <person name="Toyoda A."/>
            <person name="Oliveira C."/>
            <person name="Osipova E."/>
            <person name="Leigh N.D."/>
            <person name="Simon A."/>
            <person name="Yun M.H."/>
        </authorList>
    </citation>
    <scope>NUCLEOTIDE SEQUENCE</scope>
    <source>
        <strain evidence="1">20211129_DDA</strain>
        <tissue evidence="1">Liver</tissue>
    </source>
</reference>
<dbReference type="EMBL" id="JANPWB010000001">
    <property type="protein sequence ID" value="KAJ1216082.1"/>
    <property type="molecule type" value="Genomic_DNA"/>
</dbReference>